<feature type="transmembrane region" description="Helical" evidence="12">
    <location>
        <begin position="329"/>
        <end position="348"/>
    </location>
</feature>
<evidence type="ECO:0000256" key="4">
    <source>
        <dbReference type="ARBA" id="ARBA00022676"/>
    </source>
</evidence>
<comment type="subcellular location">
    <subcellularLocation>
        <location evidence="1 12">Endoplasmic reticulum membrane</location>
        <topology evidence="1 12">Multi-pass membrane protein</topology>
    </subcellularLocation>
</comment>
<keyword evidence="8 12" id="KW-1133">Transmembrane helix</keyword>
<organism evidence="14 15">
    <name type="scientific">Tetranychus urticae</name>
    <name type="common">Two-spotted spider mite</name>
    <dbReference type="NCBI Taxonomy" id="32264"/>
    <lineage>
        <taxon>Eukaryota</taxon>
        <taxon>Metazoa</taxon>
        <taxon>Ecdysozoa</taxon>
        <taxon>Arthropoda</taxon>
        <taxon>Chelicerata</taxon>
        <taxon>Arachnida</taxon>
        <taxon>Acari</taxon>
        <taxon>Acariformes</taxon>
        <taxon>Trombidiformes</taxon>
        <taxon>Prostigmata</taxon>
        <taxon>Eleutherengona</taxon>
        <taxon>Raphignathae</taxon>
        <taxon>Tetranychoidea</taxon>
        <taxon>Tetranychidae</taxon>
        <taxon>Tetranychus</taxon>
    </lineage>
</organism>
<dbReference type="InterPro" id="IPR005599">
    <property type="entry name" value="GPI_mannosylTrfase"/>
</dbReference>
<keyword evidence="7 12" id="KW-0256">Endoplasmic reticulum</keyword>
<dbReference type="UniPathway" id="UPA00378"/>
<evidence type="ECO:0000256" key="3">
    <source>
        <dbReference type="ARBA" id="ARBA00007063"/>
    </source>
</evidence>
<evidence type="ECO:0000256" key="9">
    <source>
        <dbReference type="ARBA" id="ARBA00023136"/>
    </source>
</evidence>
<dbReference type="eggNOG" id="KOG2516">
    <property type="taxonomic scope" value="Eukaryota"/>
</dbReference>
<feature type="transmembrane region" description="Helical" evidence="12">
    <location>
        <begin position="303"/>
        <end position="322"/>
    </location>
</feature>
<proteinExistence type="inferred from homology"/>
<feature type="region of interest" description="Disordered" evidence="13">
    <location>
        <begin position="411"/>
        <end position="467"/>
    </location>
</feature>
<comment type="catalytic activity">
    <reaction evidence="11">
        <text>an alpha-D-Man-(1-&gt;2)-alpha-D-Man-(1-&gt;2)-alpha-D-Man-(1-&gt;3)-[alpha-D-Man-(1-&gt;2)-alpha-D-Man-(1-&gt;3)-alpha-D-Man-(1-&gt;6)]-beta-D-Man-(1-&gt;4)-beta-D-GlcNAc-(1-&gt;4)-alpha-D-GlcNAc-diphospho-di-trans,poly-cis-dolichol + a di-trans,poly-cis-dolichyl beta-D-mannosyl phosphate = an alpha-D-Man-(1-&gt;2)-alpha-D-Man-(1-&gt;2)-alpha-D-Man-(1-&gt;3)-[alpha-D-Man-(1-&gt;2)-alpha-D-Man-(1-&gt;3)-[alpha-D-Man-(1-&gt;6)]-alpha-D-Man-(1-&gt;6)]-beta-D-Man-(1-&gt;4)-beta-D-GlcNAc-(1-&gt;4)-alpha-D-GlcNAc-diphospho-di-trans,poly-cis-dolichol + a di-trans,poly-cis-dolichyl phosphate + H(+)</text>
        <dbReference type="Rhea" id="RHEA:29535"/>
        <dbReference type="Rhea" id="RHEA-COMP:19498"/>
        <dbReference type="Rhea" id="RHEA-COMP:19501"/>
        <dbReference type="Rhea" id="RHEA-COMP:19518"/>
        <dbReference type="Rhea" id="RHEA-COMP:19519"/>
        <dbReference type="ChEBI" id="CHEBI:15378"/>
        <dbReference type="ChEBI" id="CHEBI:57683"/>
        <dbReference type="ChEBI" id="CHEBI:58211"/>
        <dbReference type="ChEBI" id="CHEBI:132517"/>
        <dbReference type="ChEBI" id="CHEBI:132519"/>
        <dbReference type="EC" id="2.4.1.260"/>
    </reaction>
    <physiologicalReaction direction="left-to-right" evidence="11">
        <dbReference type="Rhea" id="RHEA:29536"/>
    </physiologicalReaction>
</comment>
<protein>
    <recommendedName>
        <fullName evidence="12">Mannosyltransferase</fullName>
        <ecNumber evidence="12">2.4.1.-</ecNumber>
    </recommendedName>
</protein>
<reference evidence="15" key="1">
    <citation type="submission" date="2011-08" db="EMBL/GenBank/DDBJ databases">
        <authorList>
            <person name="Rombauts S."/>
        </authorList>
    </citation>
    <scope>NUCLEOTIDE SEQUENCE</scope>
    <source>
        <strain evidence="15">London</strain>
    </source>
</reference>
<accession>T1JYW1</accession>
<dbReference type="HOGENOM" id="CLU_008917_4_2_1"/>
<dbReference type="AlphaFoldDB" id="T1JYW1"/>
<gene>
    <name evidence="14" type="primary">107359154</name>
</gene>
<evidence type="ECO:0000313" key="15">
    <source>
        <dbReference type="Proteomes" id="UP000015104"/>
    </source>
</evidence>
<keyword evidence="5" id="KW-0808">Transferase</keyword>
<dbReference type="PANTHER" id="PTHR22760:SF1">
    <property type="entry name" value="DOL-P-MAN:MAN(7)GLCNAC(2)-PP-DOL ALPHA-1,6-MANNOSYLTRANSFERASE"/>
    <property type="match status" value="1"/>
</dbReference>
<dbReference type="OMA" id="WVNIGCL"/>
<dbReference type="EMBL" id="CAEY01001109">
    <property type="status" value="NOT_ANNOTATED_CDS"/>
    <property type="molecule type" value="Genomic_DNA"/>
</dbReference>
<dbReference type="Proteomes" id="UP000015104">
    <property type="component" value="Unassembled WGS sequence"/>
</dbReference>
<dbReference type="PANTHER" id="PTHR22760">
    <property type="entry name" value="GLYCOSYLTRANSFERASE"/>
    <property type="match status" value="1"/>
</dbReference>
<keyword evidence="6 12" id="KW-0812">Transmembrane</keyword>
<keyword evidence="9 12" id="KW-0472">Membrane</keyword>
<dbReference type="GO" id="GO:0052917">
    <property type="term" value="F:dol-P-Man:Man(7)GlcNAc(2)-PP-Dol alpha-1,6-mannosyltransferase activity"/>
    <property type="evidence" value="ECO:0007669"/>
    <property type="project" value="UniProtKB-EC"/>
</dbReference>
<feature type="transmembrane region" description="Helical" evidence="12">
    <location>
        <begin position="250"/>
        <end position="270"/>
    </location>
</feature>
<evidence type="ECO:0000256" key="8">
    <source>
        <dbReference type="ARBA" id="ARBA00022989"/>
    </source>
</evidence>
<dbReference type="KEGG" id="tut:107359154"/>
<evidence type="ECO:0000256" key="6">
    <source>
        <dbReference type="ARBA" id="ARBA00022692"/>
    </source>
</evidence>
<comment type="function">
    <text evidence="10">Mannosyltransferase that operates in the biosynthetic pathway of dolichol-linked oligosaccharides, the glycan precursors employed in protein asparagine (N)-glycosylation. The assembly of dolichol-linked oligosaccharides begins on the cytosolic side of the endoplasmic reticulum membrane and finishes in its lumen. The sequential addition of sugars to dolichol pyrophosphate produces dolichol-linked oligosaccharides containing fourteen sugars, including two GlcNAcs, nine mannoses and three glucoses. Once assembled, the oligosaccharide is transferred from the lipid to nascent proteins by oligosaccharyltransferases. In the lumen of the endoplasmic reticulum, adds the eighth mannose residue in an alpha-1,6 linkage onto Man(7)GlcNAc(2)-PP-dolichol to produce Man(8)GlcNAc(2)-PP-dolichol.</text>
</comment>
<evidence type="ECO:0000256" key="11">
    <source>
        <dbReference type="ARBA" id="ARBA00048899"/>
    </source>
</evidence>
<evidence type="ECO:0000256" key="5">
    <source>
        <dbReference type="ARBA" id="ARBA00022679"/>
    </source>
</evidence>
<evidence type="ECO:0000256" key="7">
    <source>
        <dbReference type="ARBA" id="ARBA00022824"/>
    </source>
</evidence>
<sequence>MGSLISLLMMSRTVQFAGIVALSYAYVLFTPFTKVEESFGIQAVHDFIYLGFPRALDIANRYANGTADISISPKFPLKLKFSIEPTNIVHSHNYSGWRWDHEEFPGPLPRTFIGPFILSLFAFPWSMNTRILEKIYIQIIVRIILSSFVLLGFFNYACEVTRKFGRHTTSALTILTASQFHFLFYASRPLPNTFALILVLFASAKWLSGRNTPFIILCAITVVIFRAETALLFGPMIISSIFFQYNLDISHLFLVGIPAGLVSLFATVLFDSFMWQRWVWPEAFGIFFNVYLNKSAEWGVQPFLWYFYSALPRSLLFSLFFVPFASRRCMRTCFAVSFAFIFLYSFLGHKELRFIIYCLPLLNTCAANTIAITGYRFFTLKPYPESWLIYIIRKRLGYEVSTEEEAEEQRQIEQAKEAKKRKSKKSKAKLPDKYDAIPSHASPGTTGDTPYYPAPGTSTQNVRRRRGQNRMYYDEVLDTQYSSITQSVYEINRSATSEQQETPPATNRPASIENLPPSFAYFTTIILVIMAFHIWVNIGCLVYASVASWHNYPGGDAVNWTNKRIKSTDLKSFKAQDIGVYVCNLAAQTGFTRFLQLNGITYDKSKDYALMANKTRRIAKWRTRNPKLRPSAIGKDFKVVYFILENIDVDFLTRSCSSTARIPKKAPKTKTTIRLSDNIESVVCKLSPDAQDCNLIKAVNGYDGIDLSRAPKSVFVLTAPKLWIFRCVTR</sequence>
<dbReference type="OrthoDB" id="19039at2759"/>
<feature type="transmembrane region" description="Helical" evidence="12">
    <location>
        <begin position="518"/>
        <end position="536"/>
    </location>
</feature>
<evidence type="ECO:0000256" key="10">
    <source>
        <dbReference type="ARBA" id="ARBA00044721"/>
    </source>
</evidence>
<evidence type="ECO:0000256" key="12">
    <source>
        <dbReference type="RuleBase" id="RU363075"/>
    </source>
</evidence>
<evidence type="ECO:0000256" key="1">
    <source>
        <dbReference type="ARBA" id="ARBA00004477"/>
    </source>
</evidence>
<keyword evidence="15" id="KW-1185">Reference proteome</keyword>
<dbReference type="EC" id="2.4.1.-" evidence="12"/>
<evidence type="ECO:0000256" key="13">
    <source>
        <dbReference type="SAM" id="MobiDB-lite"/>
    </source>
</evidence>
<name>T1JYW1_TETUR</name>
<evidence type="ECO:0000313" key="14">
    <source>
        <dbReference type="EnsemblMetazoa" id="tetur03g01770.1"/>
    </source>
</evidence>
<dbReference type="Pfam" id="PF03901">
    <property type="entry name" value="Glyco_transf_22"/>
    <property type="match status" value="1"/>
</dbReference>
<feature type="transmembrane region" description="Helical" evidence="12">
    <location>
        <begin position="139"/>
        <end position="157"/>
    </location>
</feature>
<dbReference type="GO" id="GO:0006487">
    <property type="term" value="P:protein N-linked glycosylation"/>
    <property type="evidence" value="ECO:0007669"/>
    <property type="project" value="TreeGrafter"/>
</dbReference>
<comment type="pathway">
    <text evidence="2">Protein modification; protein glycosylation.</text>
</comment>
<feature type="compositionally biased region" description="Basic residues" evidence="13">
    <location>
        <begin position="418"/>
        <end position="428"/>
    </location>
</feature>
<keyword evidence="4 12" id="KW-0328">Glycosyltransferase</keyword>
<comment type="similarity">
    <text evidence="3 12">Belongs to the glycosyltransferase 22 family.</text>
</comment>
<dbReference type="STRING" id="32264.T1JYW1"/>
<feature type="transmembrane region" description="Helical" evidence="12">
    <location>
        <begin position="214"/>
        <end position="238"/>
    </location>
</feature>
<dbReference type="GO" id="GO:0005789">
    <property type="term" value="C:endoplasmic reticulum membrane"/>
    <property type="evidence" value="ECO:0007669"/>
    <property type="project" value="UniProtKB-SubCell"/>
</dbReference>
<evidence type="ECO:0000256" key="2">
    <source>
        <dbReference type="ARBA" id="ARBA00004922"/>
    </source>
</evidence>
<reference evidence="14" key="2">
    <citation type="submission" date="2015-06" db="UniProtKB">
        <authorList>
            <consortium name="EnsemblMetazoa"/>
        </authorList>
    </citation>
    <scope>IDENTIFICATION</scope>
</reference>
<dbReference type="EnsemblMetazoa" id="tetur03g01770.1">
    <property type="protein sequence ID" value="tetur03g01770.1"/>
    <property type="gene ID" value="tetur03g01770"/>
</dbReference>